<dbReference type="Proteomes" id="UP000237105">
    <property type="component" value="Unassembled WGS sequence"/>
</dbReference>
<protein>
    <submittedName>
        <fullName evidence="1">Uncharacterized protein</fullName>
    </submittedName>
</protein>
<evidence type="ECO:0000313" key="1">
    <source>
        <dbReference type="EMBL" id="PON42088.1"/>
    </source>
</evidence>
<name>A0A2P5AZW5_PARAD</name>
<keyword evidence="2" id="KW-1185">Reference proteome</keyword>
<dbReference type="EMBL" id="JXTB01000400">
    <property type="protein sequence ID" value="PON42088.1"/>
    <property type="molecule type" value="Genomic_DNA"/>
</dbReference>
<evidence type="ECO:0000313" key="2">
    <source>
        <dbReference type="Proteomes" id="UP000237105"/>
    </source>
</evidence>
<dbReference type="OrthoDB" id="10316174at2759"/>
<sequence length="132" mass="14092">MENRTLAHPGQSEFAGTCGIPSKSFLSFPCSLSTPTTSSAPPMYLPLMKSLGGTTLPPSILQSSSLNSWCNDTSLSKNDTLKLSNKNLIALQSSNVFLMPLKLVVYRITLSLPPGGHFSSKSNNDECIPSSI</sequence>
<comment type="caution">
    <text evidence="1">The sequence shown here is derived from an EMBL/GenBank/DDBJ whole genome shotgun (WGS) entry which is preliminary data.</text>
</comment>
<organism evidence="1 2">
    <name type="scientific">Parasponia andersonii</name>
    <name type="common">Sponia andersonii</name>
    <dbReference type="NCBI Taxonomy" id="3476"/>
    <lineage>
        <taxon>Eukaryota</taxon>
        <taxon>Viridiplantae</taxon>
        <taxon>Streptophyta</taxon>
        <taxon>Embryophyta</taxon>
        <taxon>Tracheophyta</taxon>
        <taxon>Spermatophyta</taxon>
        <taxon>Magnoliopsida</taxon>
        <taxon>eudicotyledons</taxon>
        <taxon>Gunneridae</taxon>
        <taxon>Pentapetalae</taxon>
        <taxon>rosids</taxon>
        <taxon>fabids</taxon>
        <taxon>Rosales</taxon>
        <taxon>Cannabaceae</taxon>
        <taxon>Parasponia</taxon>
    </lineage>
</organism>
<accession>A0A2P5AZW5</accession>
<proteinExistence type="predicted"/>
<dbReference type="AlphaFoldDB" id="A0A2P5AZW5"/>
<gene>
    <name evidence="1" type="ORF">PanWU01x14_284780</name>
</gene>
<reference evidence="2" key="1">
    <citation type="submission" date="2016-06" db="EMBL/GenBank/DDBJ databases">
        <title>Parallel loss of symbiosis genes in relatives of nitrogen-fixing non-legume Parasponia.</title>
        <authorList>
            <person name="Van Velzen R."/>
            <person name="Holmer R."/>
            <person name="Bu F."/>
            <person name="Rutten L."/>
            <person name="Van Zeijl A."/>
            <person name="Liu W."/>
            <person name="Santuari L."/>
            <person name="Cao Q."/>
            <person name="Sharma T."/>
            <person name="Shen D."/>
            <person name="Roswanjaya Y."/>
            <person name="Wardhani T."/>
            <person name="Kalhor M.S."/>
            <person name="Jansen J."/>
            <person name="Van den Hoogen J."/>
            <person name="Gungor B."/>
            <person name="Hartog M."/>
            <person name="Hontelez J."/>
            <person name="Verver J."/>
            <person name="Yang W.-C."/>
            <person name="Schijlen E."/>
            <person name="Repin R."/>
            <person name="Schilthuizen M."/>
            <person name="Schranz E."/>
            <person name="Heidstra R."/>
            <person name="Miyata K."/>
            <person name="Fedorova E."/>
            <person name="Kohlen W."/>
            <person name="Bisseling T."/>
            <person name="Smit S."/>
            <person name="Geurts R."/>
        </authorList>
    </citation>
    <scope>NUCLEOTIDE SEQUENCE [LARGE SCALE GENOMIC DNA]</scope>
    <source>
        <strain evidence="2">cv. WU1-14</strain>
    </source>
</reference>